<sequence>MERKTDMLFEEIFEKLEPLKVNVINHRKEEIYQRNELTPSQEKVLESLNVENPPKILVTP</sequence>
<evidence type="ECO:0000313" key="2">
    <source>
        <dbReference type="Proteomes" id="UP000070257"/>
    </source>
</evidence>
<dbReference type="Proteomes" id="UP000070257">
    <property type="component" value="Unassembled WGS sequence"/>
</dbReference>
<dbReference type="AlphaFoldDB" id="A0A656YW70"/>
<dbReference type="EMBL" id="LHXT01000028">
    <property type="protein sequence ID" value="KXA98219.1"/>
    <property type="molecule type" value="Genomic_DNA"/>
</dbReference>
<gene>
    <name evidence="1" type="ORF">AKJ39_02400</name>
</gene>
<protein>
    <submittedName>
        <fullName evidence="1">Uncharacterized protein</fullName>
    </submittedName>
</protein>
<evidence type="ECO:0000313" key="1">
    <source>
        <dbReference type="EMBL" id="KXA98219.1"/>
    </source>
</evidence>
<reference evidence="1 2" key="1">
    <citation type="journal article" date="2016" name="Sci. Rep.">
        <title>Metabolic traits of an uncultured archaeal lineage -MSBL1- from brine pools of the Red Sea.</title>
        <authorList>
            <person name="Mwirichia R."/>
            <person name="Alam I."/>
            <person name="Rashid M."/>
            <person name="Vinu M."/>
            <person name="Ba-Alawi W."/>
            <person name="Anthony Kamau A."/>
            <person name="Kamanda Ngugi D."/>
            <person name="Goker M."/>
            <person name="Klenk H.P."/>
            <person name="Bajic V."/>
            <person name="Stingl U."/>
        </authorList>
    </citation>
    <scope>NUCLEOTIDE SEQUENCE [LARGE SCALE GENOMIC DNA]</scope>
    <source>
        <strain evidence="1">SCGC-AAA259J03</strain>
    </source>
</reference>
<accession>A0A656YW70</accession>
<comment type="caution">
    <text evidence="1">The sequence shown here is derived from an EMBL/GenBank/DDBJ whole genome shotgun (WGS) entry which is preliminary data.</text>
</comment>
<proteinExistence type="predicted"/>
<name>A0A656YW70_9EURY</name>
<organism evidence="1 2">
    <name type="scientific">candidate division MSBL1 archaeon SCGC-AAA259J03</name>
    <dbReference type="NCBI Taxonomy" id="1698269"/>
    <lineage>
        <taxon>Archaea</taxon>
        <taxon>Methanobacteriati</taxon>
        <taxon>Methanobacteriota</taxon>
        <taxon>candidate division MSBL1</taxon>
    </lineage>
</organism>
<keyword evidence="2" id="KW-1185">Reference proteome</keyword>